<accession>A0A1I3GHC5</accession>
<reference evidence="3" key="1">
    <citation type="submission" date="2016-10" db="EMBL/GenBank/DDBJ databases">
        <authorList>
            <person name="Varghese N."/>
            <person name="Submissions S."/>
        </authorList>
    </citation>
    <scope>NUCLEOTIDE SEQUENCE [LARGE SCALE GENOMIC DNA]</scope>
    <source>
        <strain evidence="3">Z-7934</strain>
    </source>
</reference>
<keyword evidence="3" id="KW-1185">Reference proteome</keyword>
<dbReference type="RefSeq" id="WP_093373216.1">
    <property type="nucleotide sequence ID" value="NZ_FOQA01000009.1"/>
</dbReference>
<dbReference type="Pfam" id="PF07435">
    <property type="entry name" value="YycH"/>
    <property type="match status" value="1"/>
</dbReference>
<feature type="domain" description="Regulatory protein YycH" evidence="1">
    <location>
        <begin position="4"/>
        <end position="163"/>
    </location>
</feature>
<dbReference type="AlphaFoldDB" id="A0A1I3GHC5"/>
<gene>
    <name evidence="2" type="ORF">SAMN05192551_10942</name>
</gene>
<evidence type="ECO:0000259" key="1">
    <source>
        <dbReference type="Pfam" id="PF07435"/>
    </source>
</evidence>
<evidence type="ECO:0000313" key="2">
    <source>
        <dbReference type="EMBL" id="SFI22833.1"/>
    </source>
</evidence>
<dbReference type="EMBL" id="FOQA01000009">
    <property type="protein sequence ID" value="SFI22833.1"/>
    <property type="molecule type" value="Genomic_DNA"/>
</dbReference>
<evidence type="ECO:0000313" key="3">
    <source>
        <dbReference type="Proteomes" id="UP000199287"/>
    </source>
</evidence>
<dbReference type="Proteomes" id="UP000199287">
    <property type="component" value="Unassembled WGS sequence"/>
</dbReference>
<dbReference type="InterPro" id="IPR042274">
    <property type="entry name" value="YycH/YycI_2"/>
</dbReference>
<sequence length="489" mass="57040">MNKEKLKSLLLVFLIITSIMLTQRVWFRSPLELLQTEASYFEVSEELLEETRRAVLQPDRLVLGFGGGVNNSHHTHIDHQKLPPYWEAGKKLLAHFFTQEVDVQVVSEETYFQAFSARNLEFHFGQGMPASLPAAMFGSMDNDITQNLYSIQKILIPAREQQTIYLMDSEGTHYQLTLEDMPEEILWPDFVTMLEEKSFSPYVKYYPLFTYVENDVLLPLSYEKNVPRIFVESTMDTGNESRLHEKVRSFFDENFDFVKIIRETTGSHIYMYGYGQQEVRVSKTGRLEYTAETGNESGTNLNRAFNIALEFILRNEGFPEGAYLQEVTPIEENGNRGFRFAFGYHIQGFSVEQKRQNLSSPIIIEVFGDSVRRYRAMTRQVMGMPEVRPEGGIISPHRLIEDHFNALLEDLENRIVLEKDENGEDEERGQESTISGDELLRRIEDVVLVYWDREDTHRRQMLIPAWRIRIDGEKYYFDAHEGIWLNQQS</sequence>
<proteinExistence type="predicted"/>
<protein>
    <submittedName>
        <fullName evidence="2">YycH protein</fullName>
    </submittedName>
</protein>
<name>A0A1I3GHC5_9FIRM</name>
<organism evidence="2 3">
    <name type="scientific">Tindallia magadiensis</name>
    <dbReference type="NCBI Taxonomy" id="69895"/>
    <lineage>
        <taxon>Bacteria</taxon>
        <taxon>Bacillati</taxon>
        <taxon>Bacillota</taxon>
        <taxon>Clostridia</taxon>
        <taxon>Peptostreptococcales</taxon>
        <taxon>Tindalliaceae</taxon>
        <taxon>Tindallia</taxon>
    </lineage>
</organism>
<dbReference type="InterPro" id="IPR009996">
    <property type="entry name" value="YycH"/>
</dbReference>
<dbReference type="OrthoDB" id="1696612at2"/>
<dbReference type="Gene3D" id="3.30.310.160">
    <property type="entry name" value="YycH protein, domain 2"/>
    <property type="match status" value="1"/>
</dbReference>
<dbReference type="STRING" id="69895.SAMN05192551_10942"/>